<dbReference type="SUPFAM" id="SSF52113">
    <property type="entry name" value="BRCT domain"/>
    <property type="match status" value="1"/>
</dbReference>
<proteinExistence type="predicted"/>
<keyword evidence="3" id="KW-0804">Transcription</keyword>
<feature type="region of interest" description="Disordered" evidence="6">
    <location>
        <begin position="273"/>
        <end position="331"/>
    </location>
</feature>
<evidence type="ECO:0000256" key="4">
    <source>
        <dbReference type="ARBA" id="ARBA00023242"/>
    </source>
</evidence>
<feature type="region of interest" description="Disordered" evidence="6">
    <location>
        <begin position="806"/>
        <end position="880"/>
    </location>
</feature>
<dbReference type="PROSITE" id="PS51293">
    <property type="entry name" value="SANT"/>
    <property type="match status" value="1"/>
</dbReference>
<keyword evidence="13" id="KW-1185">Reference proteome</keyword>
<dbReference type="SUPFAM" id="SSF46689">
    <property type="entry name" value="Homeodomain-like"/>
    <property type="match status" value="2"/>
</dbReference>
<keyword evidence="4" id="KW-0539">Nucleus</keyword>
<dbReference type="CDD" id="cd00167">
    <property type="entry name" value="SANT"/>
    <property type="match status" value="1"/>
</dbReference>
<feature type="compositionally biased region" description="Polar residues" evidence="6">
    <location>
        <begin position="347"/>
        <end position="357"/>
    </location>
</feature>
<dbReference type="EMBL" id="CAUYUE010000011">
    <property type="protein sequence ID" value="CAK0784953.1"/>
    <property type="molecule type" value="Genomic_DNA"/>
</dbReference>
<evidence type="ECO:0000256" key="3">
    <source>
        <dbReference type="ARBA" id="ARBA00023163"/>
    </source>
</evidence>
<feature type="domain" description="Chromo" evidence="11">
    <location>
        <begin position="1"/>
        <end position="273"/>
    </location>
</feature>
<dbReference type="AlphaFoldDB" id="A0AAV1IC63"/>
<feature type="domain" description="SWIRM" evidence="8">
    <location>
        <begin position="398"/>
        <end position="500"/>
    </location>
</feature>
<dbReference type="PANTHER" id="PTHR12802">
    <property type="entry name" value="SWI/SNF COMPLEX-RELATED"/>
    <property type="match status" value="1"/>
</dbReference>
<feature type="region of interest" description="Disordered" evidence="6">
    <location>
        <begin position="344"/>
        <end position="395"/>
    </location>
</feature>
<evidence type="ECO:0000259" key="11">
    <source>
        <dbReference type="PROSITE" id="PS52032"/>
    </source>
</evidence>
<gene>
    <name evidence="12" type="ORF">CVIRNUC_008158</name>
</gene>
<feature type="domain" description="HTH myb-type" evidence="10">
    <location>
        <begin position="635"/>
        <end position="671"/>
    </location>
</feature>
<feature type="domain" description="SANT" evidence="9">
    <location>
        <begin position="632"/>
        <end position="683"/>
    </location>
</feature>
<feature type="region of interest" description="Disordered" evidence="6">
    <location>
        <begin position="1042"/>
        <end position="1079"/>
    </location>
</feature>
<sequence>MAELKVSGDVQPADYEAEEYLVSLDPVLQRLTNDIPQAGYDRRSLAQLVLHLQQFMEIALGINSIPPRAFPKIPAKLLRDSSPYGALYSIAAKCYEVTKQRGLKRIDFANPAKRKENLEILSLVRRELQREGFIKVLKVHIHPSCASGDMPRLQRIITQLGSEVMPSEKIPGVSHVVYPFGAKGDPDDGQEYLRCLEKRGAASLVHYWYHPDSYDRCLSAEVAPEVVEPDKRIKGPWKVNQRWVLDSEKFNEWMNPVDYEMEEAVAEQERLGLLIEGPTGEERGTKRRSEDGEGAAAVAKRQRLDQLIKAGRRGDVEQGKGRGVAPGVTRQRLVNADARWGDAGATENLSQGQQRPSSLRGPGPRTPRAPAPAPAPADGQASNGASQLQSPEHLQHSHRVPAYAAWFRFDRLHTQEVRGVPEFFKGSMPTKSPRIYRDCRDLIINKYREAPKERLAFAVAQQAAADGATQTDAQGLRRIYDFLDAWGLINYEAADGPAHGLSSLPAVVASSGLPGTSLLDDTDKVSNPASVLSFNMPPARNLAAPVARANDSMQAVLTRQDASASSASDPAKPQARYCCNAMPWVDCTALRYHCTKLPDIDLCPEAYAEGRFPPGCTARDFIKLDGARAPPESPQDWSDQETLLLLEGMEMYGENWAEIAEHVGTRSQVQCVVHFLQLPIEDDLAELQPQQPIGMAVKGSGPALAPAEQPIPFADTSNPIMAQVAFLASVVSPKVAAAAAQRALEVLASEDVSTVAEDDYLAPESPTPAETGSTERCTDAEAPAEIKEAGAKAEEADTVIKDEAMHDAAPPGSSAAPPSANGNARTQEADTAMDGVKHEASQSALPEAAHAASDDEAAKERDKHSVPGAKGAPSLSFTDPFPKEKLRVATASALSAAAVKARLLAEAEEQEARRLTLGALEALLEKVARKMALFEAMAEALRRETASVEAEGDRLTAERIMLHKTRADMAAQLARLKAIQAAAHGQQLPSSAPPPSQEAPAVVPAASVELPGSSATQVAAPAAPSAAADVTAAMAPVVQSNAEGTRAAGQEQHALQAHVQQGGGSAVNGALQQSDSVVT</sequence>
<evidence type="ECO:0000259" key="8">
    <source>
        <dbReference type="PROSITE" id="PS50934"/>
    </source>
</evidence>
<evidence type="ECO:0000256" key="1">
    <source>
        <dbReference type="ARBA" id="ARBA00023015"/>
    </source>
</evidence>
<dbReference type="InterPro" id="IPR036420">
    <property type="entry name" value="BRCT_dom_sf"/>
</dbReference>
<dbReference type="Pfam" id="PF16496">
    <property type="entry name" value="SWIRM-assoc_2"/>
    <property type="match status" value="1"/>
</dbReference>
<feature type="region of interest" description="Disordered" evidence="6">
    <location>
        <begin position="984"/>
        <end position="1003"/>
    </location>
</feature>
<dbReference type="PROSITE" id="PS50934">
    <property type="entry name" value="SWIRM"/>
    <property type="match status" value="1"/>
</dbReference>
<dbReference type="SMART" id="SM00717">
    <property type="entry name" value="SANT"/>
    <property type="match status" value="1"/>
</dbReference>
<dbReference type="InterPro" id="IPR049898">
    <property type="entry name" value="MARR_BRCT_CHROMO"/>
</dbReference>
<dbReference type="InterPro" id="IPR009057">
    <property type="entry name" value="Homeodomain-like_sf"/>
</dbReference>
<dbReference type="InterPro" id="IPR036388">
    <property type="entry name" value="WH-like_DNA-bd_sf"/>
</dbReference>
<evidence type="ECO:0000259" key="10">
    <source>
        <dbReference type="PROSITE" id="PS51294"/>
    </source>
</evidence>
<dbReference type="Gene3D" id="1.10.10.10">
    <property type="entry name" value="Winged helix-like DNA-binding domain superfamily/Winged helix DNA-binding domain"/>
    <property type="match status" value="1"/>
</dbReference>
<dbReference type="Pfam" id="PF04433">
    <property type="entry name" value="SWIRM"/>
    <property type="match status" value="1"/>
</dbReference>
<evidence type="ECO:0000313" key="13">
    <source>
        <dbReference type="Proteomes" id="UP001314263"/>
    </source>
</evidence>
<feature type="compositionally biased region" description="Basic and acidic residues" evidence="6">
    <location>
        <begin position="852"/>
        <end position="865"/>
    </location>
</feature>
<evidence type="ECO:0000259" key="9">
    <source>
        <dbReference type="PROSITE" id="PS51293"/>
    </source>
</evidence>
<feature type="compositionally biased region" description="Basic and acidic residues" evidence="6">
    <location>
        <begin position="302"/>
        <end position="320"/>
    </location>
</feature>
<feature type="compositionally biased region" description="Basic and acidic residues" evidence="6">
    <location>
        <begin position="280"/>
        <end position="291"/>
    </location>
</feature>
<feature type="compositionally biased region" description="Pro residues" evidence="6">
    <location>
        <begin position="364"/>
        <end position="375"/>
    </location>
</feature>
<dbReference type="InterPro" id="IPR007526">
    <property type="entry name" value="SWIRM"/>
</dbReference>
<protein>
    <submittedName>
        <fullName evidence="12">Uncharacterized protein</fullName>
    </submittedName>
</protein>
<evidence type="ECO:0000313" key="12">
    <source>
        <dbReference type="EMBL" id="CAK0784953.1"/>
    </source>
</evidence>
<accession>A0AAV1IC63</accession>
<dbReference type="GO" id="GO:0003677">
    <property type="term" value="F:DNA binding"/>
    <property type="evidence" value="ECO:0007669"/>
    <property type="project" value="UniProtKB-KW"/>
</dbReference>
<dbReference type="GO" id="GO:0005634">
    <property type="term" value="C:nucleus"/>
    <property type="evidence" value="ECO:0007669"/>
    <property type="project" value="UniProtKB-ARBA"/>
</dbReference>
<feature type="domain" description="Myb-like" evidence="7">
    <location>
        <begin position="629"/>
        <end position="679"/>
    </location>
</feature>
<keyword evidence="1" id="KW-0805">Transcription regulation</keyword>
<dbReference type="Gene3D" id="1.10.10.60">
    <property type="entry name" value="Homeodomain-like"/>
    <property type="match status" value="1"/>
</dbReference>
<dbReference type="Pfam" id="PF00249">
    <property type="entry name" value="Myb_DNA-binding"/>
    <property type="match status" value="1"/>
</dbReference>
<keyword evidence="5" id="KW-0175">Coiled coil</keyword>
<organism evidence="12 13">
    <name type="scientific">Coccomyxa viridis</name>
    <dbReference type="NCBI Taxonomy" id="1274662"/>
    <lineage>
        <taxon>Eukaryota</taxon>
        <taxon>Viridiplantae</taxon>
        <taxon>Chlorophyta</taxon>
        <taxon>core chlorophytes</taxon>
        <taxon>Trebouxiophyceae</taxon>
        <taxon>Trebouxiophyceae incertae sedis</taxon>
        <taxon>Coccomyxaceae</taxon>
        <taxon>Coccomyxa</taxon>
    </lineage>
</organism>
<feature type="compositionally biased region" description="Low complexity" evidence="6">
    <location>
        <begin position="808"/>
        <end position="824"/>
    </location>
</feature>
<dbReference type="FunFam" id="1.10.10.60:FF:000014">
    <property type="entry name" value="SWI/SNF complex subunit SMARCC2 isoform C"/>
    <property type="match status" value="1"/>
</dbReference>
<dbReference type="PROSITE" id="PS50090">
    <property type="entry name" value="MYB_LIKE"/>
    <property type="match status" value="1"/>
</dbReference>
<feature type="compositionally biased region" description="Polar residues" evidence="6">
    <location>
        <begin position="380"/>
        <end position="392"/>
    </location>
</feature>
<feature type="coiled-coil region" evidence="5">
    <location>
        <begin position="924"/>
        <end position="958"/>
    </location>
</feature>
<evidence type="ECO:0000259" key="7">
    <source>
        <dbReference type="PROSITE" id="PS50090"/>
    </source>
</evidence>
<dbReference type="Pfam" id="PF16495">
    <property type="entry name" value="SWIRM-assoc_1"/>
    <property type="match status" value="1"/>
</dbReference>
<dbReference type="Proteomes" id="UP001314263">
    <property type="component" value="Unassembled WGS sequence"/>
</dbReference>
<reference evidence="12 13" key="1">
    <citation type="submission" date="2023-10" db="EMBL/GenBank/DDBJ databases">
        <authorList>
            <person name="Maclean D."/>
            <person name="Macfadyen A."/>
        </authorList>
    </citation>
    <scope>NUCLEOTIDE SEQUENCE [LARGE SCALE GENOMIC DNA]</scope>
</reference>
<evidence type="ECO:0000256" key="2">
    <source>
        <dbReference type="ARBA" id="ARBA00023125"/>
    </source>
</evidence>
<dbReference type="PANTHER" id="PTHR12802:SF41">
    <property type="entry name" value="BRAHMA ASSOCIATED PROTEIN 155 KDA"/>
    <property type="match status" value="1"/>
</dbReference>
<keyword evidence="2" id="KW-0238">DNA-binding</keyword>
<dbReference type="PROSITE" id="PS51294">
    <property type="entry name" value="HTH_MYB"/>
    <property type="match status" value="1"/>
</dbReference>
<name>A0AAV1IC63_9CHLO</name>
<dbReference type="InterPro" id="IPR032450">
    <property type="entry name" value="SMARCC_N"/>
</dbReference>
<feature type="compositionally biased region" description="Polar residues" evidence="6">
    <location>
        <begin position="1070"/>
        <end position="1079"/>
    </location>
</feature>
<comment type="caution">
    <text evidence="12">The sequence shown here is derived from an EMBL/GenBank/DDBJ whole genome shotgun (WGS) entry which is preliminary data.</text>
</comment>
<feature type="region of interest" description="Disordered" evidence="6">
    <location>
        <begin position="757"/>
        <end position="779"/>
    </location>
</feature>
<evidence type="ECO:0000256" key="6">
    <source>
        <dbReference type="SAM" id="MobiDB-lite"/>
    </source>
</evidence>
<dbReference type="PROSITE" id="PS52032">
    <property type="entry name" value="MARR_BRCT_CHROMO"/>
    <property type="match status" value="1"/>
</dbReference>
<dbReference type="InterPro" id="IPR032451">
    <property type="entry name" value="SMARCC_C"/>
</dbReference>
<evidence type="ECO:0000256" key="5">
    <source>
        <dbReference type="SAM" id="Coils"/>
    </source>
</evidence>
<dbReference type="InterPro" id="IPR017930">
    <property type="entry name" value="Myb_dom"/>
</dbReference>
<dbReference type="InterPro" id="IPR017884">
    <property type="entry name" value="SANT_dom"/>
</dbReference>
<dbReference type="InterPro" id="IPR001005">
    <property type="entry name" value="SANT/Myb"/>
</dbReference>